<dbReference type="SUPFAM" id="SSF57756">
    <property type="entry name" value="Retrovirus zinc finger-like domains"/>
    <property type="match status" value="1"/>
</dbReference>
<feature type="non-terminal residue" evidence="3">
    <location>
        <position position="1"/>
    </location>
</feature>
<feature type="domain" description="CCHC-type" evidence="2">
    <location>
        <begin position="119"/>
        <end position="135"/>
    </location>
</feature>
<dbReference type="GO" id="GO:0003676">
    <property type="term" value="F:nucleic acid binding"/>
    <property type="evidence" value="ECO:0007669"/>
    <property type="project" value="InterPro"/>
</dbReference>
<name>A0A0K8STH2_LYGHE</name>
<reference evidence="3" key="1">
    <citation type="submission" date="2014-09" db="EMBL/GenBank/DDBJ databases">
        <authorList>
            <person name="Magalhaes I.L.F."/>
            <person name="Oliveira U."/>
            <person name="Santos F.R."/>
            <person name="Vidigal T.H.D.A."/>
            <person name="Brescovit A.D."/>
            <person name="Santos A.J."/>
        </authorList>
    </citation>
    <scope>NUCLEOTIDE SEQUENCE</scope>
</reference>
<proteinExistence type="predicted"/>
<dbReference type="GO" id="GO:0008270">
    <property type="term" value="F:zinc ion binding"/>
    <property type="evidence" value="ECO:0007669"/>
    <property type="project" value="UniProtKB-KW"/>
</dbReference>
<keyword evidence="1" id="KW-0863">Zinc-finger</keyword>
<dbReference type="PROSITE" id="PS50158">
    <property type="entry name" value="ZF_CCHC"/>
    <property type="match status" value="1"/>
</dbReference>
<keyword evidence="1" id="KW-0862">Zinc</keyword>
<organism evidence="3">
    <name type="scientific">Lygus hesperus</name>
    <name type="common">Western plant bug</name>
    <dbReference type="NCBI Taxonomy" id="30085"/>
    <lineage>
        <taxon>Eukaryota</taxon>
        <taxon>Metazoa</taxon>
        <taxon>Ecdysozoa</taxon>
        <taxon>Arthropoda</taxon>
        <taxon>Hexapoda</taxon>
        <taxon>Insecta</taxon>
        <taxon>Pterygota</taxon>
        <taxon>Neoptera</taxon>
        <taxon>Paraneoptera</taxon>
        <taxon>Hemiptera</taxon>
        <taxon>Heteroptera</taxon>
        <taxon>Panheteroptera</taxon>
        <taxon>Cimicomorpha</taxon>
        <taxon>Miridae</taxon>
        <taxon>Mirini</taxon>
        <taxon>Lygus</taxon>
    </lineage>
</organism>
<keyword evidence="1" id="KW-0479">Metal-binding</keyword>
<dbReference type="InterPro" id="IPR001878">
    <property type="entry name" value="Znf_CCHC"/>
</dbReference>
<dbReference type="InterPro" id="IPR036875">
    <property type="entry name" value="Znf_CCHC_sf"/>
</dbReference>
<dbReference type="EMBL" id="GBRD01009194">
    <property type="protein sequence ID" value="JAG56627.1"/>
    <property type="molecule type" value="Transcribed_RNA"/>
</dbReference>
<dbReference type="SMART" id="SM00343">
    <property type="entry name" value="ZnF_C2HC"/>
    <property type="match status" value="2"/>
</dbReference>
<dbReference type="AlphaFoldDB" id="A0A0K8STH2"/>
<evidence type="ECO:0000256" key="1">
    <source>
        <dbReference type="PROSITE-ProRule" id="PRU00047"/>
    </source>
</evidence>
<evidence type="ECO:0000259" key="2">
    <source>
        <dbReference type="PROSITE" id="PS50158"/>
    </source>
</evidence>
<sequence>ADVDLGRAGLQAELFPKRKPCVLLRGVPMKVDGEEFDDGMILKALWAQNVKDVDGEEFKANYCRIKRRIPWGTAGTNARRMCNIVLEVEPRLRIRLLQQESVYLSWYRCGVEDHVEVVKCYRCGGIGHISLRCRQCGEGEKCCRICLDKNHLQRDCPNRANPTCGACKDLHVDFGHSAGGKGCEAYRRAVAGLMVTTDYGGH</sequence>
<dbReference type="Gene3D" id="4.10.60.10">
    <property type="entry name" value="Zinc finger, CCHC-type"/>
    <property type="match status" value="1"/>
</dbReference>
<protein>
    <recommendedName>
        <fullName evidence="2">CCHC-type domain-containing protein</fullName>
    </recommendedName>
</protein>
<accession>A0A0K8STH2</accession>
<evidence type="ECO:0000313" key="3">
    <source>
        <dbReference type="EMBL" id="JAG56627.1"/>
    </source>
</evidence>